<evidence type="ECO:0000313" key="1">
    <source>
        <dbReference type="EMBL" id="KAK7303696.1"/>
    </source>
</evidence>
<organism evidence="1 2">
    <name type="scientific">Clitoria ternatea</name>
    <name type="common">Butterfly pea</name>
    <dbReference type="NCBI Taxonomy" id="43366"/>
    <lineage>
        <taxon>Eukaryota</taxon>
        <taxon>Viridiplantae</taxon>
        <taxon>Streptophyta</taxon>
        <taxon>Embryophyta</taxon>
        <taxon>Tracheophyta</taxon>
        <taxon>Spermatophyta</taxon>
        <taxon>Magnoliopsida</taxon>
        <taxon>eudicotyledons</taxon>
        <taxon>Gunneridae</taxon>
        <taxon>Pentapetalae</taxon>
        <taxon>rosids</taxon>
        <taxon>fabids</taxon>
        <taxon>Fabales</taxon>
        <taxon>Fabaceae</taxon>
        <taxon>Papilionoideae</taxon>
        <taxon>50 kb inversion clade</taxon>
        <taxon>NPAAA clade</taxon>
        <taxon>indigoferoid/millettioid clade</taxon>
        <taxon>Phaseoleae</taxon>
        <taxon>Clitoria</taxon>
    </lineage>
</organism>
<dbReference type="Proteomes" id="UP001359559">
    <property type="component" value="Unassembled WGS sequence"/>
</dbReference>
<reference evidence="1 2" key="1">
    <citation type="submission" date="2024-01" db="EMBL/GenBank/DDBJ databases">
        <title>The genomes of 5 underutilized Papilionoideae crops provide insights into root nodulation and disease resistance.</title>
        <authorList>
            <person name="Yuan L."/>
        </authorList>
    </citation>
    <scope>NUCLEOTIDE SEQUENCE [LARGE SCALE GENOMIC DNA]</scope>
    <source>
        <strain evidence="1">LY-2023</strain>
        <tissue evidence="1">Leaf</tissue>
    </source>
</reference>
<sequence>MFGTTQCFQKRERDTNHVRNELEFIVSLFDEFLNLSTTETFLDGFPVMLLLAHLEPVPREALSGLAVPFVFWNLLDLLQCLAFSILSLKSCPDSQGHREANDAGPSKGVSIMALASDSESVDGTLWTDVIIPPS</sequence>
<name>A0AAN9PML2_CLITE</name>
<keyword evidence="2" id="KW-1185">Reference proteome</keyword>
<gene>
    <name evidence="1" type="ORF">RJT34_14609</name>
</gene>
<dbReference type="EMBL" id="JAYKXN010000003">
    <property type="protein sequence ID" value="KAK7303696.1"/>
    <property type="molecule type" value="Genomic_DNA"/>
</dbReference>
<comment type="caution">
    <text evidence="1">The sequence shown here is derived from an EMBL/GenBank/DDBJ whole genome shotgun (WGS) entry which is preliminary data.</text>
</comment>
<accession>A0AAN9PML2</accession>
<evidence type="ECO:0000313" key="2">
    <source>
        <dbReference type="Proteomes" id="UP001359559"/>
    </source>
</evidence>
<protein>
    <submittedName>
        <fullName evidence="1">Uncharacterized protein</fullName>
    </submittedName>
</protein>
<dbReference type="AlphaFoldDB" id="A0AAN9PML2"/>
<proteinExistence type="predicted"/>